<protein>
    <submittedName>
        <fullName evidence="1">Uncharacterized protein</fullName>
    </submittedName>
</protein>
<comment type="caution">
    <text evidence="1">The sequence shown here is derived from an EMBL/GenBank/DDBJ whole genome shotgun (WGS) entry which is preliminary data.</text>
</comment>
<reference evidence="1 2" key="1">
    <citation type="journal article" date="2022" name="Hortic Res">
        <title>A haplotype resolved chromosomal level avocado genome allows analysis of novel avocado genes.</title>
        <authorList>
            <person name="Nath O."/>
            <person name="Fletcher S.J."/>
            <person name="Hayward A."/>
            <person name="Shaw L.M."/>
            <person name="Masouleh A.K."/>
            <person name="Furtado A."/>
            <person name="Henry R.J."/>
            <person name="Mitter N."/>
        </authorList>
    </citation>
    <scope>NUCLEOTIDE SEQUENCE [LARGE SCALE GENOMIC DNA]</scope>
    <source>
        <strain evidence="2">cv. Hass</strain>
    </source>
</reference>
<keyword evidence="2" id="KW-1185">Reference proteome</keyword>
<proteinExistence type="predicted"/>
<organism evidence="1 2">
    <name type="scientific">Persea americana</name>
    <name type="common">Avocado</name>
    <dbReference type="NCBI Taxonomy" id="3435"/>
    <lineage>
        <taxon>Eukaryota</taxon>
        <taxon>Viridiplantae</taxon>
        <taxon>Streptophyta</taxon>
        <taxon>Embryophyta</taxon>
        <taxon>Tracheophyta</taxon>
        <taxon>Spermatophyta</taxon>
        <taxon>Magnoliopsida</taxon>
        <taxon>Magnoliidae</taxon>
        <taxon>Laurales</taxon>
        <taxon>Lauraceae</taxon>
        <taxon>Persea</taxon>
    </lineage>
</organism>
<evidence type="ECO:0000313" key="2">
    <source>
        <dbReference type="Proteomes" id="UP001234297"/>
    </source>
</evidence>
<accession>A0ACC2LUN5</accession>
<evidence type="ECO:0000313" key="1">
    <source>
        <dbReference type="EMBL" id="KAJ8637105.1"/>
    </source>
</evidence>
<dbReference type="EMBL" id="CM056811">
    <property type="protein sequence ID" value="KAJ8637105.1"/>
    <property type="molecule type" value="Genomic_DNA"/>
</dbReference>
<gene>
    <name evidence="1" type="ORF">MRB53_011372</name>
</gene>
<sequence>MMSCPKLVFLVALWLSISSIIVAETPNPLDDNIPSPVACLNCSLCEYPCDPSPPATPAFQPFAPPPPPPSSMPVPSNCPPSPPSQCCQVPPPGPPHAPNIPYYNYGTSPPLRFSNRPLGSLLDYSLFILFFGVIL</sequence>
<dbReference type="Proteomes" id="UP001234297">
    <property type="component" value="Chromosome 3"/>
</dbReference>
<name>A0ACC2LUN5_PERAE</name>